<protein>
    <submittedName>
        <fullName evidence="3">ATP-grasp domain-containing protein</fullName>
    </submittedName>
</protein>
<keyword evidence="1" id="KW-0067">ATP-binding</keyword>
<dbReference type="GO" id="GO:0005524">
    <property type="term" value="F:ATP binding"/>
    <property type="evidence" value="ECO:0007669"/>
    <property type="project" value="UniProtKB-UniRule"/>
</dbReference>
<gene>
    <name evidence="3" type="ORF">E0H26_17380</name>
</gene>
<dbReference type="OrthoDB" id="24041at2"/>
<dbReference type="EMBL" id="SJJR01000011">
    <property type="protein sequence ID" value="TCB95936.1"/>
    <property type="molecule type" value="Genomic_DNA"/>
</dbReference>
<dbReference type="InterPro" id="IPR011761">
    <property type="entry name" value="ATP-grasp"/>
</dbReference>
<keyword evidence="4" id="KW-1185">Reference proteome</keyword>
<comment type="caution">
    <text evidence="3">The sequence shown here is derived from an EMBL/GenBank/DDBJ whole genome shotgun (WGS) entry which is preliminary data.</text>
</comment>
<sequence>MAQKNRRHIPRNLAQSVAEEMLNILLTSAGRRNYLVQWFSQALTRSGIRGRIQVADCDRRAPAQIAADHFIHLPPHRSPDYFTNLASACARHEVSLLVPLHDYEISTLAGEPAAALEAAGTQVMALARGVQSAIEDKYAFAELAAAADVATPPTRLAADLLAAPGGWRELGDDLVVKHRYGSGSSGLAFCAADDLEEQLRSCALTAPDRSGRPPSDDGQPRYDLVVVQRRIRGVEYGFDVVSDFDRRHLACLARRKFAMRAGETDRAVTVDPGPIAQVGARLAAATGARGLIDVDAIVDEAGETWVIDVNPRFGGGYPFSHLAGADVPACYVAWHAGKEHDPKWLVAAAGVTGAKYESVTAITGAAGD</sequence>
<evidence type="ECO:0000313" key="4">
    <source>
        <dbReference type="Proteomes" id="UP000292274"/>
    </source>
</evidence>
<dbReference type="RefSeq" id="WP_131304779.1">
    <property type="nucleotide sequence ID" value="NZ_SJJR01000011.1"/>
</dbReference>
<evidence type="ECO:0000313" key="3">
    <source>
        <dbReference type="EMBL" id="TCB95936.1"/>
    </source>
</evidence>
<feature type="domain" description="ATP-grasp" evidence="2">
    <location>
        <begin position="141"/>
        <end position="336"/>
    </location>
</feature>
<dbReference type="Pfam" id="PF21360">
    <property type="entry name" value="PylC-like_N"/>
    <property type="match status" value="1"/>
</dbReference>
<dbReference type="AlphaFoldDB" id="A0A4R0GFY1"/>
<keyword evidence="1" id="KW-0547">Nucleotide-binding</keyword>
<dbReference type="Gene3D" id="3.40.50.20">
    <property type="match status" value="1"/>
</dbReference>
<accession>A0A4R0GFY1</accession>
<dbReference type="GO" id="GO:0046872">
    <property type="term" value="F:metal ion binding"/>
    <property type="evidence" value="ECO:0007669"/>
    <property type="project" value="InterPro"/>
</dbReference>
<proteinExistence type="predicted"/>
<dbReference type="InterPro" id="IPR048764">
    <property type="entry name" value="PylC_N"/>
</dbReference>
<organism evidence="3 4">
    <name type="scientific">Micromonospora zingiberis</name>
    <dbReference type="NCBI Taxonomy" id="2053011"/>
    <lineage>
        <taxon>Bacteria</taxon>
        <taxon>Bacillati</taxon>
        <taxon>Actinomycetota</taxon>
        <taxon>Actinomycetes</taxon>
        <taxon>Micromonosporales</taxon>
        <taxon>Micromonosporaceae</taxon>
        <taxon>Micromonospora</taxon>
    </lineage>
</organism>
<dbReference type="Proteomes" id="UP000292274">
    <property type="component" value="Unassembled WGS sequence"/>
</dbReference>
<dbReference type="Pfam" id="PF15632">
    <property type="entry name" value="ATPgrasp_Ter"/>
    <property type="match status" value="1"/>
</dbReference>
<dbReference type="Gene3D" id="3.30.470.20">
    <property type="entry name" value="ATP-grasp fold, B domain"/>
    <property type="match status" value="1"/>
</dbReference>
<evidence type="ECO:0000259" key="2">
    <source>
        <dbReference type="PROSITE" id="PS50975"/>
    </source>
</evidence>
<evidence type="ECO:0000256" key="1">
    <source>
        <dbReference type="PROSITE-ProRule" id="PRU00409"/>
    </source>
</evidence>
<reference evidence="3 4" key="1">
    <citation type="submission" date="2019-02" db="EMBL/GenBank/DDBJ databases">
        <title>Jishengella sp. nov., isolated from a root of Zingiber montanum.</title>
        <authorList>
            <person name="Kuncharoen N."/>
            <person name="Kudo T."/>
            <person name="Masahiro Y."/>
            <person name="Ohkuma M."/>
            <person name="Tanasupawat S."/>
        </authorList>
    </citation>
    <scope>NUCLEOTIDE SEQUENCE [LARGE SCALE GENOMIC DNA]</scope>
    <source>
        <strain evidence="3 4">PLAI 1-1</strain>
    </source>
</reference>
<name>A0A4R0GFY1_9ACTN</name>
<dbReference type="SUPFAM" id="SSF56059">
    <property type="entry name" value="Glutathione synthetase ATP-binding domain-like"/>
    <property type="match status" value="1"/>
</dbReference>
<dbReference type="PROSITE" id="PS50975">
    <property type="entry name" value="ATP_GRASP"/>
    <property type="match status" value="1"/>
</dbReference>